<name>A2SE68_METPP</name>
<accession>A2SE68</accession>
<proteinExistence type="predicted"/>
<dbReference type="HOGENOM" id="CLU_006937_7_1_4"/>
<dbReference type="EMBL" id="CP000555">
    <property type="protein sequence ID" value="ABM93857.1"/>
    <property type="molecule type" value="Genomic_DNA"/>
</dbReference>
<organism evidence="1 2">
    <name type="scientific">Methylibium petroleiphilum (strain ATCC BAA-1232 / LMG 22953 / PM1)</name>
    <dbReference type="NCBI Taxonomy" id="420662"/>
    <lineage>
        <taxon>Bacteria</taxon>
        <taxon>Pseudomonadati</taxon>
        <taxon>Pseudomonadota</taxon>
        <taxon>Betaproteobacteria</taxon>
        <taxon>Burkholderiales</taxon>
        <taxon>Sphaerotilaceae</taxon>
        <taxon>Methylibium</taxon>
    </lineage>
</organism>
<sequence length="491" mass="54825">MKVYNVAILGTGFGGLCMALRLREQGENDFLLLEKASGVGGTWRDNTYPGAACDVKSHLYWLSFTERPEWTKTYCDQPEILHNIELLAEKSGLKPQIRFNTEVIDATWDESQLLWRIRTANNETVLARNFVPAWGQLNRPSFAGIAGRERFQGAQFHSAGWRHDVPLAGKRIACIGVGPSAAQFIPELARQAGHLTVFQRSPNYVVPRLDRPYTDDEQRIFHAVPATRDASRAAIFADHESWYDAMRLDTPKAAEFTAMARAQLESQVADPVLREKLWPTYPIGCKRIIIADDYYPALVRPNVTLETTAISGIEEQGIRTKDGTLHEFDVIVFGTGFETETLLGVSDIKGRGGKSLRETWKPVPEAYLGITVSGFPNLYVLYGPNTNLGHNSILNMIEAQVDYTVRALQAAKAHGVAALDVKPAVMAEFNRQLQKDLQGTSWAGSCTSWYKHADGRISNNWSGNVIDYRKATANFRIEEYDQLRQAETASA</sequence>
<protein>
    <submittedName>
        <fullName evidence="1">Cyclohexanone monooxygenase</fullName>
    </submittedName>
</protein>
<dbReference type="STRING" id="420662.Mpe_A0895"/>
<keyword evidence="2" id="KW-1185">Reference proteome</keyword>
<reference evidence="1 2" key="1">
    <citation type="journal article" date="2007" name="J. Bacteriol.">
        <title>Whole-genome analysis of the methyl tert-butyl ether-degrading beta-proteobacterium Methylibium petroleiphilum PM1.</title>
        <authorList>
            <person name="Kane S.R."/>
            <person name="Chakicherla A.Y."/>
            <person name="Chain P.S.G."/>
            <person name="Schmidt R."/>
            <person name="Shin M.W."/>
            <person name="Legler T.C."/>
            <person name="Scow K.M."/>
            <person name="Larimer F.W."/>
            <person name="Lucas S.M."/>
            <person name="Richardson P.M."/>
            <person name="Hristova K.R."/>
        </authorList>
    </citation>
    <scope>NUCLEOTIDE SEQUENCE [LARGE SCALE GENOMIC DNA]</scope>
    <source>
        <strain evidence="2">ATCC BAA-1232 / LMG 22953 / PM1</strain>
    </source>
</reference>
<dbReference type="InterPro" id="IPR036188">
    <property type="entry name" value="FAD/NAD-bd_sf"/>
</dbReference>
<evidence type="ECO:0000313" key="2">
    <source>
        <dbReference type="Proteomes" id="UP000000366"/>
    </source>
</evidence>
<dbReference type="SUPFAM" id="SSF51905">
    <property type="entry name" value="FAD/NAD(P)-binding domain"/>
    <property type="match status" value="1"/>
</dbReference>
<evidence type="ECO:0000313" key="1">
    <source>
        <dbReference type="EMBL" id="ABM93857.1"/>
    </source>
</evidence>
<dbReference type="RefSeq" id="WP_011828495.1">
    <property type="nucleotide sequence ID" value="NC_008825.1"/>
</dbReference>
<dbReference type="AlphaFoldDB" id="A2SE68"/>
<dbReference type="Gene3D" id="3.50.50.60">
    <property type="entry name" value="FAD/NAD(P)-binding domain"/>
    <property type="match status" value="2"/>
</dbReference>
<dbReference type="eggNOG" id="COG2072">
    <property type="taxonomic scope" value="Bacteria"/>
</dbReference>
<dbReference type="GO" id="GO:0004497">
    <property type="term" value="F:monooxygenase activity"/>
    <property type="evidence" value="ECO:0007669"/>
    <property type="project" value="UniProtKB-KW"/>
</dbReference>
<dbReference type="Proteomes" id="UP000000366">
    <property type="component" value="Chromosome"/>
</dbReference>
<dbReference type="InterPro" id="IPR051209">
    <property type="entry name" value="FAD-bind_Monooxygenase_sf"/>
</dbReference>
<dbReference type="PANTHER" id="PTHR42877">
    <property type="entry name" value="L-ORNITHINE N(5)-MONOOXYGENASE-RELATED"/>
    <property type="match status" value="1"/>
</dbReference>
<dbReference type="Pfam" id="PF13450">
    <property type="entry name" value="NAD_binding_8"/>
    <property type="match status" value="1"/>
</dbReference>
<gene>
    <name evidence="1" type="ordered locus">Mpe_A0895</name>
</gene>
<keyword evidence="1" id="KW-0503">Monooxygenase</keyword>
<dbReference type="KEGG" id="mpt:Mpe_A0895"/>
<keyword evidence="1" id="KW-0560">Oxidoreductase</keyword>
<dbReference type="PANTHER" id="PTHR42877:SF4">
    <property type="entry name" value="FAD_NAD(P)-BINDING DOMAIN-CONTAINING PROTEIN-RELATED"/>
    <property type="match status" value="1"/>
</dbReference>